<dbReference type="GO" id="GO:0006351">
    <property type="term" value="P:DNA-templated transcription"/>
    <property type="evidence" value="ECO:0007669"/>
    <property type="project" value="UniProtKB-UniRule"/>
</dbReference>
<keyword evidence="4 18" id="KW-0945">Host-virus interaction</keyword>
<evidence type="ECO:0000256" key="10">
    <source>
        <dbReference type="ARBA" id="ARBA00023015"/>
    </source>
</evidence>
<dbReference type="GO" id="GO:0039645">
    <property type="term" value="P:symbiont-mediated perturbation of host cell cycle G1/S transition checkpoint"/>
    <property type="evidence" value="ECO:0007669"/>
    <property type="project" value="UniProtKB-UniRule"/>
</dbReference>
<comment type="PTM">
    <text evidence="18">Highly phosphorylated.</text>
</comment>
<feature type="zinc finger region" evidence="18">
    <location>
        <begin position="52"/>
        <end position="88"/>
    </location>
</feature>
<keyword evidence="2 18" id="KW-0244">Early protein</keyword>
<dbReference type="GO" id="GO:0003700">
    <property type="term" value="F:DNA-binding transcription factor activity"/>
    <property type="evidence" value="ECO:0007669"/>
    <property type="project" value="UniProtKB-UniRule"/>
</dbReference>
<dbReference type="Pfam" id="PF00527">
    <property type="entry name" value="E7"/>
    <property type="match status" value="1"/>
</dbReference>
<evidence type="ECO:0000256" key="6">
    <source>
        <dbReference type="ARBA" id="ARBA00022723"/>
    </source>
</evidence>
<keyword evidence="3 18" id="KW-1048">Host nucleus</keyword>
<comment type="similarity">
    <text evidence="18 19">Belongs to the papillomaviridae E7 protein family.</text>
</comment>
<evidence type="ECO:0000256" key="1">
    <source>
        <dbReference type="ARBA" id="ARBA00022504"/>
    </source>
</evidence>
<dbReference type="GeneID" id="37618286"/>
<dbReference type="GO" id="GO:0052170">
    <property type="term" value="P:symbiont-mediated suppression of host innate immune response"/>
    <property type="evidence" value="ECO:0007669"/>
    <property type="project" value="UniProtKB-KW"/>
</dbReference>
<evidence type="ECO:0000313" key="21">
    <source>
        <dbReference type="Proteomes" id="UP000139850"/>
    </source>
</evidence>
<protein>
    <recommendedName>
        <fullName evidence="18 19">Protein E7</fullName>
    </recommendedName>
</protein>
<keyword evidence="16 18" id="KW-0899">Viral immunoevasion</keyword>
<keyword evidence="12 18" id="KW-0010">Activator</keyword>
<comment type="function">
    <text evidence="18">Plays a role in viral genome replication by driving entry of quiescent cells into the cell cycle. Stimulation of progression from G1 to S phase allows the virus to efficiently use the cellular DNA replicating machinery to achieve viral genome replication. E7 protein has both transforming and trans-activating activities. Induces the disassembly of the E2F1 transcription factor from RB1, with subsequent transcriptional activation of E2F1-regulated S-phase genes. Interferes with host histone deacetylation mediated by HDAC1 and HDAC2, leading to transcription activation. Plays also a role in the inhibition of both antiviral and antiproliferative functions of host interferon alpha. Interaction with host TMEM173/STING impairs the ability of TMEM173/STING to sense cytosolic DNA and promote the production of type I interferon (IFN-alpha and IFN-beta).</text>
</comment>
<evidence type="ECO:0000256" key="14">
    <source>
        <dbReference type="ARBA" id="ARBA00023200"/>
    </source>
</evidence>
<evidence type="ECO:0000256" key="4">
    <source>
        <dbReference type="ARBA" id="ARBA00022581"/>
    </source>
</evidence>
<keyword evidence="11 18" id="KW-0238">DNA-binding</keyword>
<evidence type="ECO:0000256" key="12">
    <source>
        <dbReference type="ARBA" id="ARBA00023159"/>
    </source>
</evidence>
<evidence type="ECO:0000256" key="7">
    <source>
        <dbReference type="ARBA" id="ARBA00022771"/>
    </source>
</evidence>
<dbReference type="InterPro" id="IPR000148">
    <property type="entry name" value="Papilloma_E7"/>
</dbReference>
<sequence>MRGSHIDLRDIILQEEPENIDLRCDEILQEEEEEQQVHGLISRQAFQVAICCGLCQRPIKFVCLTTILALRQLEQLLFGPLDFVCVRCVNTHELHHGG</sequence>
<evidence type="ECO:0000256" key="8">
    <source>
        <dbReference type="ARBA" id="ARBA00022830"/>
    </source>
</evidence>
<keyword evidence="1 18" id="KW-1121">Modulation of host cell cycle by virus</keyword>
<dbReference type="HAMAP" id="MF_04004">
    <property type="entry name" value="PPV_E7"/>
    <property type="match status" value="1"/>
</dbReference>
<proteinExistence type="inferred from homology"/>
<dbReference type="RefSeq" id="YP_009507325.1">
    <property type="nucleotide sequence ID" value="NC_038527.1"/>
</dbReference>
<keyword evidence="17 18" id="KW-1078">G1/S host cell cycle checkpoint dysregulation by virus</keyword>
<evidence type="ECO:0000256" key="17">
    <source>
        <dbReference type="ARBA" id="ARBA00023309"/>
    </source>
</evidence>
<keyword evidence="21" id="KW-1185">Reference proteome</keyword>
<keyword evidence="10 18" id="KW-0805">Transcription regulation</keyword>
<dbReference type="EMBL" id="KC858266">
    <property type="protein sequence ID" value="AHJ81403.1"/>
    <property type="molecule type" value="Genomic_DNA"/>
</dbReference>
<keyword evidence="14 18" id="KW-1035">Host cytoplasm</keyword>
<evidence type="ECO:0000256" key="13">
    <source>
        <dbReference type="ARBA" id="ARBA00023163"/>
    </source>
</evidence>
<comment type="caution">
    <text evidence="18">Lacks conserved residue(s) required for the propagation of feature annotation.</text>
</comment>
<comment type="subunit">
    <text evidence="18">Homodimer. Homooligomer. Interacts with host RB1; this interaction induces dissociation of RB1-E2F1 complex thereby disrupting RB1 activity. Interacts with host EP300; this interaction represses EP300 transcriptional activity. Interacts with protein E2; this interaction inhibits E7 oncogenic activity. Interacts with host TMEM173/STING; this interaction impairs the ability of TMEM173/STING to sense cytosolic DNA and promote the production of type I interferon (IFN-alpha and IFN-beta).</text>
</comment>
<keyword evidence="13 18" id="KW-0804">Transcription</keyword>
<feature type="short sequence motif" description="Nuclear export signal" evidence="18">
    <location>
        <begin position="70"/>
        <end position="78"/>
    </location>
</feature>
<accession>W8EH64</accession>
<evidence type="ECO:0000256" key="5">
    <source>
        <dbReference type="ARBA" id="ARBA00022632"/>
    </source>
</evidence>
<organism evidence="20 21">
    <name type="scientific">Rhinolophus ferrumequinum papillomavirus 1</name>
    <dbReference type="NCBI Taxonomy" id="1464074"/>
    <lineage>
        <taxon>Viruses</taxon>
        <taxon>Monodnaviria</taxon>
        <taxon>Shotokuvirae</taxon>
        <taxon>Cossaviricota</taxon>
        <taxon>Papovaviricetes</taxon>
        <taxon>Zurhausenvirales</taxon>
        <taxon>Papillomaviridae</taxon>
        <taxon>Firstpapillomavirinae</taxon>
        <taxon>Treisdeltapapillomavirus</taxon>
        <taxon>Treisdeltapapillomavirus 1</taxon>
    </lineage>
</organism>
<keyword evidence="9 18" id="KW-0862">Zinc</keyword>
<evidence type="ECO:0000256" key="9">
    <source>
        <dbReference type="ARBA" id="ARBA00022833"/>
    </source>
</evidence>
<dbReference type="PIRSF" id="PIRSF003407">
    <property type="entry name" value="Papvi_E7"/>
    <property type="match status" value="1"/>
</dbReference>
<keyword evidence="5 18" id="KW-1090">Inhibition of host innate immune response by virus</keyword>
<keyword evidence="6 18" id="KW-0479">Metal-binding</keyword>
<dbReference type="GO" id="GO:0042025">
    <property type="term" value="C:host cell nucleus"/>
    <property type="evidence" value="ECO:0007669"/>
    <property type="project" value="UniProtKB-SubCell"/>
</dbReference>
<evidence type="ECO:0000256" key="2">
    <source>
        <dbReference type="ARBA" id="ARBA00022518"/>
    </source>
</evidence>
<gene>
    <name evidence="18 20" type="primary">E7</name>
</gene>
<dbReference type="OrthoDB" id="28045at10239"/>
<feature type="short sequence motif" description="LXCXE motif; interaction with host RB1 and TMEM173/STING" evidence="18">
    <location>
        <begin position="22"/>
        <end position="26"/>
    </location>
</feature>
<dbReference type="Gene3D" id="3.30.160.330">
    <property type="match status" value="1"/>
</dbReference>
<dbReference type="SUPFAM" id="SSF161234">
    <property type="entry name" value="E7 C-terminal domain-like"/>
    <property type="match status" value="1"/>
</dbReference>
<name>W8EH64_9PAPI</name>
<evidence type="ECO:0000256" key="19">
    <source>
        <dbReference type="PIRNR" id="PIRNR003407"/>
    </source>
</evidence>
<dbReference type="Proteomes" id="UP000139850">
    <property type="component" value="Segment"/>
</dbReference>
<dbReference type="GO" id="GO:0030430">
    <property type="term" value="C:host cell cytoplasm"/>
    <property type="evidence" value="ECO:0007669"/>
    <property type="project" value="UniProtKB-SubCell"/>
</dbReference>
<comment type="subcellular location">
    <subcellularLocation>
        <location evidence="18">Host cytoplasm</location>
    </subcellularLocation>
    <subcellularLocation>
        <location evidence="18">Host nucleus</location>
    </subcellularLocation>
    <text evidence="18">Predominantly found in the host nucleus.</text>
</comment>
<dbReference type="GO" id="GO:0008270">
    <property type="term" value="F:zinc ion binding"/>
    <property type="evidence" value="ECO:0007669"/>
    <property type="project" value="UniProtKB-KW"/>
</dbReference>
<evidence type="ECO:0000256" key="16">
    <source>
        <dbReference type="ARBA" id="ARBA00023280"/>
    </source>
</evidence>
<dbReference type="GO" id="GO:0019904">
    <property type="term" value="F:protein domain specific binding"/>
    <property type="evidence" value="ECO:0007669"/>
    <property type="project" value="UniProtKB-UniRule"/>
</dbReference>
<evidence type="ECO:0000256" key="11">
    <source>
        <dbReference type="ARBA" id="ARBA00023125"/>
    </source>
</evidence>
<evidence type="ECO:0000313" key="20">
    <source>
        <dbReference type="EMBL" id="AHJ81403.1"/>
    </source>
</evidence>
<evidence type="ECO:0000256" key="18">
    <source>
        <dbReference type="HAMAP-Rule" id="MF_04004"/>
    </source>
</evidence>
<dbReference type="KEGG" id="vg:37618286"/>
<dbReference type="GO" id="GO:0039502">
    <property type="term" value="P:symbiont-mediated suppression of host type I interferon-mediated signaling pathway"/>
    <property type="evidence" value="ECO:0007669"/>
    <property type="project" value="UniProtKB-UniRule"/>
</dbReference>
<dbReference type="GO" id="GO:0003677">
    <property type="term" value="F:DNA binding"/>
    <property type="evidence" value="ECO:0007669"/>
    <property type="project" value="UniProtKB-UniRule"/>
</dbReference>
<comment type="function">
    <text evidence="19">E7 protein has both transforming and trans-activating activities.</text>
</comment>
<keyword evidence="8 18" id="KW-1114">Inhibition of host interferon signaling pathway by virus</keyword>
<comment type="domain">
    <text evidence="18">The E7 terminal domain is an intrinsically disordered domain, whose flexibility and conformational transitions confer target adaptability to the oncoprotein. It allows adaptation to a variety of protein targets and exposes the PEST degradation sequence that regulates its turnover in the cell.</text>
</comment>
<reference evidence="20 21" key="1">
    <citation type="journal article" date="2014" name="Genome Biol. Evol.">
        <title>Novel papillomaviruses in free-ranging Iberian bats: no virus-host co-evolution, no strict host specificity, and hints for recombination.</title>
        <authorList>
            <person name="Garcia-Perez R."/>
            <person name="Ibanez C."/>
            <person name="Godinez J.M."/>
            <person name="Arechiga N."/>
            <person name="Garin I."/>
            <person name="Perez-Suarez G."/>
            <person name="de Paz O."/>
            <person name="Juste J."/>
            <person name="Echevarria J.E."/>
            <person name="Bravo I.G."/>
        </authorList>
    </citation>
    <scope>NUCLEOTIDE SEQUENCE [LARGE SCALE GENOMIC DNA]</scope>
</reference>
<evidence type="ECO:0000256" key="15">
    <source>
        <dbReference type="ARBA" id="ARBA00023258"/>
    </source>
</evidence>
<evidence type="ECO:0000256" key="3">
    <source>
        <dbReference type="ARBA" id="ARBA00022562"/>
    </source>
</evidence>
<keyword evidence="7 18" id="KW-0863">Zinc-finger</keyword>
<keyword evidence="15" id="KW-0922">Interferon antiviral system evasion</keyword>